<proteinExistence type="predicted"/>
<feature type="non-terminal residue" evidence="2">
    <location>
        <position position="1"/>
    </location>
</feature>
<sequence length="48" mass="5394">AKKGSWAIDYVVRLNNSGVFQLPQTRAEALYAPEMFVGIPNANWEIMP</sequence>
<evidence type="ECO:0000313" key="3">
    <source>
        <dbReference type="Proteomes" id="UP000033423"/>
    </source>
</evidence>
<organism evidence="2 3">
    <name type="scientific">Candidatus Magnetobacterium bavaricum</name>
    <dbReference type="NCBI Taxonomy" id="29290"/>
    <lineage>
        <taxon>Bacteria</taxon>
        <taxon>Pseudomonadati</taxon>
        <taxon>Nitrospirota</taxon>
        <taxon>Thermodesulfovibrionia</taxon>
        <taxon>Thermodesulfovibrionales</taxon>
        <taxon>Candidatus Magnetobacteriaceae</taxon>
        <taxon>Candidatus Magnetobacterium</taxon>
    </lineage>
</organism>
<dbReference type="Pfam" id="PF17973">
    <property type="entry name" value="bMG10"/>
    <property type="match status" value="1"/>
</dbReference>
<name>A0A0F3GLY1_9BACT</name>
<dbReference type="PATRIC" id="fig|29290.4.peg.6390"/>
<protein>
    <submittedName>
        <fullName evidence="2">Alpha-2-macroglobulin</fullName>
    </submittedName>
</protein>
<gene>
    <name evidence="2" type="ORF">MBAV_004828</name>
</gene>
<evidence type="ECO:0000313" key="2">
    <source>
        <dbReference type="EMBL" id="KJU82979.1"/>
    </source>
</evidence>
<accession>A0A0F3GLY1</accession>
<keyword evidence="3" id="KW-1185">Reference proteome</keyword>
<feature type="domain" description="Bacterial alpha-2-macroglobulin MG10" evidence="1">
    <location>
        <begin position="2"/>
        <end position="34"/>
    </location>
</feature>
<dbReference type="InterPro" id="IPR041246">
    <property type="entry name" value="Bact_MG10"/>
</dbReference>
<dbReference type="EMBL" id="LACI01002100">
    <property type="protein sequence ID" value="KJU82979.1"/>
    <property type="molecule type" value="Genomic_DNA"/>
</dbReference>
<comment type="caution">
    <text evidence="2">The sequence shown here is derived from an EMBL/GenBank/DDBJ whole genome shotgun (WGS) entry which is preliminary data.</text>
</comment>
<dbReference type="AlphaFoldDB" id="A0A0F3GLY1"/>
<evidence type="ECO:0000259" key="1">
    <source>
        <dbReference type="Pfam" id="PF17973"/>
    </source>
</evidence>
<reference evidence="2 3" key="1">
    <citation type="submission" date="2015-02" db="EMBL/GenBank/DDBJ databases">
        <title>Single-cell genomics of uncultivated deep-branching MTB reveals a conserved set of magnetosome genes.</title>
        <authorList>
            <person name="Kolinko S."/>
            <person name="Richter M."/>
            <person name="Glockner F.O."/>
            <person name="Brachmann A."/>
            <person name="Schuler D."/>
        </authorList>
    </citation>
    <scope>NUCLEOTIDE SEQUENCE [LARGE SCALE GENOMIC DNA]</scope>
    <source>
        <strain evidence="2">TM-1</strain>
    </source>
</reference>
<dbReference type="Proteomes" id="UP000033423">
    <property type="component" value="Unassembled WGS sequence"/>
</dbReference>